<feature type="domain" description="AP2/ERF" evidence="9">
    <location>
        <begin position="57"/>
        <end position="117"/>
    </location>
</feature>
<evidence type="ECO:0000259" key="9">
    <source>
        <dbReference type="PROSITE" id="PS51032"/>
    </source>
</evidence>
<feature type="compositionally biased region" description="Low complexity" evidence="8">
    <location>
        <begin position="194"/>
        <end position="204"/>
    </location>
</feature>
<keyword evidence="3" id="KW-0238">DNA-binding</keyword>
<comment type="similarity">
    <text evidence="7">Belongs to the AP2/ERF transcription factor family. ERF subfamily.</text>
</comment>
<keyword evidence="2" id="KW-0805">Transcription regulation</keyword>
<dbReference type="PRINTS" id="PR00367">
    <property type="entry name" value="ETHRSPELEMNT"/>
</dbReference>
<evidence type="ECO:0000256" key="4">
    <source>
        <dbReference type="ARBA" id="ARBA00023159"/>
    </source>
</evidence>
<feature type="compositionally biased region" description="Polar residues" evidence="8">
    <location>
        <begin position="9"/>
        <end position="23"/>
    </location>
</feature>
<comment type="subcellular location">
    <subcellularLocation>
        <location evidence="1">Nucleus</location>
    </subcellularLocation>
</comment>
<feature type="compositionally biased region" description="Polar residues" evidence="8">
    <location>
        <begin position="247"/>
        <end position="260"/>
    </location>
</feature>
<dbReference type="PANTHER" id="PTHR31985:SF273">
    <property type="entry name" value="ETHYLENE-RESPONSIVE TRANSCRIPTION FACTOR ERF017"/>
    <property type="match status" value="1"/>
</dbReference>
<feature type="compositionally biased region" description="Basic residues" evidence="8">
    <location>
        <begin position="215"/>
        <end position="225"/>
    </location>
</feature>
<name>A0ABP0WY68_9BRYO</name>
<keyword evidence="11" id="KW-1185">Reference proteome</keyword>
<reference evidence="10" key="1">
    <citation type="submission" date="2024-02" db="EMBL/GenBank/DDBJ databases">
        <authorList>
            <consortium name="ELIXIR-Norway"/>
            <consortium name="Elixir Norway"/>
        </authorList>
    </citation>
    <scope>NUCLEOTIDE SEQUENCE</scope>
</reference>
<dbReference type="EMBL" id="OZ020099">
    <property type="protein sequence ID" value="CAK9271803.1"/>
    <property type="molecule type" value="Genomic_DNA"/>
</dbReference>
<evidence type="ECO:0000256" key="5">
    <source>
        <dbReference type="ARBA" id="ARBA00023163"/>
    </source>
</evidence>
<dbReference type="PANTHER" id="PTHR31985">
    <property type="entry name" value="ETHYLENE-RESPONSIVE TRANSCRIPTION FACTOR ERF042-RELATED"/>
    <property type="match status" value="1"/>
</dbReference>
<evidence type="ECO:0000256" key="6">
    <source>
        <dbReference type="ARBA" id="ARBA00023242"/>
    </source>
</evidence>
<dbReference type="SMART" id="SM00380">
    <property type="entry name" value="AP2"/>
    <property type="match status" value="1"/>
</dbReference>
<dbReference type="Pfam" id="PF00847">
    <property type="entry name" value="AP2"/>
    <property type="match status" value="1"/>
</dbReference>
<dbReference type="InterPro" id="IPR051032">
    <property type="entry name" value="AP2/ERF_TF_ERF_subfamily"/>
</dbReference>
<evidence type="ECO:0000256" key="1">
    <source>
        <dbReference type="ARBA" id="ARBA00004123"/>
    </source>
</evidence>
<accession>A0ABP0WY68</accession>
<feature type="region of interest" description="Disordered" evidence="8">
    <location>
        <begin position="1"/>
        <end position="26"/>
    </location>
</feature>
<evidence type="ECO:0000313" key="11">
    <source>
        <dbReference type="Proteomes" id="UP001497444"/>
    </source>
</evidence>
<keyword evidence="5" id="KW-0804">Transcription</keyword>
<feature type="region of interest" description="Disordered" evidence="8">
    <location>
        <begin position="186"/>
        <end position="262"/>
    </location>
</feature>
<evidence type="ECO:0000313" key="10">
    <source>
        <dbReference type="EMBL" id="CAK9271803.1"/>
    </source>
</evidence>
<keyword evidence="4" id="KW-0010">Activator</keyword>
<dbReference type="CDD" id="cd00018">
    <property type="entry name" value="AP2"/>
    <property type="match status" value="1"/>
</dbReference>
<sequence length="298" mass="32403">MVGKKEVTMPSTTAGSTTKNGSISKFLGPVKNNQRDLCKKPMITSTDPKSSYPPLKTYRGVRCRRWGRWVSEIREPNKRSRIWLGSFPTAEMAARAYDAALVCLRGPKAAAATLNFPDSPPLVSFVRESCHSPKDVQAAAAAAAAASEPCLPLSISKPIVVLSLAAQLDYMDQYNYTAPNLISTQLHDTHPESSSDSSESGTESDAGKSEFRTIRTSRIRSKGSRSHYAIKDGSLQTAGSGEYSAKAEQQQQQLHGNNWDQYGDSITEKWSSASEKWELLDLPPLSEGDLVAESPSSS</sequence>
<dbReference type="InterPro" id="IPR036955">
    <property type="entry name" value="AP2/ERF_dom_sf"/>
</dbReference>
<keyword evidence="6" id="KW-0539">Nucleus</keyword>
<gene>
    <name evidence="10" type="ORF">CSSPJE1EN1_LOCUS17281</name>
</gene>
<proteinExistence type="inferred from homology"/>
<evidence type="ECO:0000256" key="3">
    <source>
        <dbReference type="ARBA" id="ARBA00023125"/>
    </source>
</evidence>
<dbReference type="Gene3D" id="3.30.730.10">
    <property type="entry name" value="AP2/ERF domain"/>
    <property type="match status" value="1"/>
</dbReference>
<dbReference type="PROSITE" id="PS51032">
    <property type="entry name" value="AP2_ERF"/>
    <property type="match status" value="1"/>
</dbReference>
<protein>
    <recommendedName>
        <fullName evidence="9">AP2/ERF domain-containing protein</fullName>
    </recommendedName>
</protein>
<dbReference type="Proteomes" id="UP001497444">
    <property type="component" value="Chromosome 4"/>
</dbReference>
<evidence type="ECO:0000256" key="7">
    <source>
        <dbReference type="ARBA" id="ARBA00024343"/>
    </source>
</evidence>
<dbReference type="InterPro" id="IPR016177">
    <property type="entry name" value="DNA-bd_dom_sf"/>
</dbReference>
<evidence type="ECO:0000256" key="8">
    <source>
        <dbReference type="SAM" id="MobiDB-lite"/>
    </source>
</evidence>
<evidence type="ECO:0000256" key="2">
    <source>
        <dbReference type="ARBA" id="ARBA00023015"/>
    </source>
</evidence>
<organism evidence="10 11">
    <name type="scientific">Sphagnum jensenii</name>
    <dbReference type="NCBI Taxonomy" id="128206"/>
    <lineage>
        <taxon>Eukaryota</taxon>
        <taxon>Viridiplantae</taxon>
        <taxon>Streptophyta</taxon>
        <taxon>Embryophyta</taxon>
        <taxon>Bryophyta</taxon>
        <taxon>Sphagnophytina</taxon>
        <taxon>Sphagnopsida</taxon>
        <taxon>Sphagnales</taxon>
        <taxon>Sphagnaceae</taxon>
        <taxon>Sphagnum</taxon>
    </lineage>
</organism>
<dbReference type="InterPro" id="IPR001471">
    <property type="entry name" value="AP2/ERF_dom"/>
</dbReference>
<dbReference type="SUPFAM" id="SSF54171">
    <property type="entry name" value="DNA-binding domain"/>
    <property type="match status" value="1"/>
</dbReference>